<evidence type="ECO:0000256" key="3">
    <source>
        <dbReference type="ARBA" id="ARBA00023002"/>
    </source>
</evidence>
<organism evidence="9 10">
    <name type="scientific">Kineococcus aurantiacus</name>
    <dbReference type="NCBI Taxonomy" id="37633"/>
    <lineage>
        <taxon>Bacteria</taxon>
        <taxon>Bacillati</taxon>
        <taxon>Actinomycetota</taxon>
        <taxon>Actinomycetes</taxon>
        <taxon>Kineosporiales</taxon>
        <taxon>Kineosporiaceae</taxon>
        <taxon>Kineococcus</taxon>
    </lineage>
</organism>
<evidence type="ECO:0000313" key="9">
    <source>
        <dbReference type="EMBL" id="NYD21628.1"/>
    </source>
</evidence>
<dbReference type="PANTHER" id="PTHR30011:SF16">
    <property type="entry name" value="C2H2 FINGER DOMAIN TRANSCRIPTION FACTOR (EUROFUNG)-RELATED"/>
    <property type="match status" value="1"/>
</dbReference>
<reference evidence="9 10" key="1">
    <citation type="submission" date="2020-07" db="EMBL/GenBank/DDBJ databases">
        <title>Sequencing the genomes of 1000 actinobacteria strains.</title>
        <authorList>
            <person name="Klenk H.-P."/>
        </authorList>
    </citation>
    <scope>NUCLEOTIDE SEQUENCE [LARGE SCALE GENOMIC DNA]</scope>
    <source>
        <strain evidence="9 10">DSM 7487</strain>
    </source>
</reference>
<keyword evidence="4 9" id="KW-0503">Monooxygenase</keyword>
<dbReference type="SUPFAM" id="SSF51679">
    <property type="entry name" value="Bacterial luciferase-like"/>
    <property type="match status" value="1"/>
</dbReference>
<evidence type="ECO:0000256" key="7">
    <source>
        <dbReference type="SAM" id="MobiDB-lite"/>
    </source>
</evidence>
<proteinExistence type="inferred from homology"/>
<protein>
    <submittedName>
        <fullName evidence="9">FMN-dependent oxidoreductase (Nitrilotriacetate monooxygenase family)</fullName>
    </submittedName>
</protein>
<name>A0A7Y9DJT4_9ACTN</name>
<evidence type="ECO:0000256" key="5">
    <source>
        <dbReference type="ARBA" id="ARBA00033748"/>
    </source>
</evidence>
<dbReference type="GO" id="GO:0004497">
    <property type="term" value="F:monooxygenase activity"/>
    <property type="evidence" value="ECO:0007669"/>
    <property type="project" value="UniProtKB-KW"/>
</dbReference>
<feature type="binding site" evidence="6">
    <location>
        <position position="64"/>
    </location>
    <ligand>
        <name>FMN</name>
        <dbReference type="ChEBI" id="CHEBI:58210"/>
    </ligand>
</feature>
<feature type="domain" description="Luciferase-like" evidence="8">
    <location>
        <begin position="38"/>
        <end position="394"/>
    </location>
</feature>
<dbReference type="InterPro" id="IPR051260">
    <property type="entry name" value="Diverse_substr_monoxygenases"/>
</dbReference>
<comment type="caution">
    <text evidence="9">The sequence shown here is derived from an EMBL/GenBank/DDBJ whole genome shotgun (WGS) entry which is preliminary data.</text>
</comment>
<keyword evidence="1 6" id="KW-0285">Flavoprotein</keyword>
<evidence type="ECO:0000256" key="2">
    <source>
        <dbReference type="ARBA" id="ARBA00022643"/>
    </source>
</evidence>
<evidence type="ECO:0000313" key="10">
    <source>
        <dbReference type="Proteomes" id="UP000521922"/>
    </source>
</evidence>
<keyword evidence="10" id="KW-1185">Reference proteome</keyword>
<dbReference type="Pfam" id="PF00296">
    <property type="entry name" value="Bac_luciferase"/>
    <property type="match status" value="1"/>
</dbReference>
<comment type="similarity">
    <text evidence="5">Belongs to the NtaA/SnaA/DszA monooxygenase family.</text>
</comment>
<dbReference type="InterPro" id="IPR016215">
    <property type="entry name" value="NTA_MOA"/>
</dbReference>
<feature type="binding site" evidence="6">
    <location>
        <position position="164"/>
    </location>
    <ligand>
        <name>FMN</name>
        <dbReference type="ChEBI" id="CHEBI:58210"/>
    </ligand>
</feature>
<keyword evidence="3" id="KW-0560">Oxidoreductase</keyword>
<feature type="region of interest" description="Disordered" evidence="7">
    <location>
        <begin position="424"/>
        <end position="446"/>
    </location>
</feature>
<keyword evidence="2 6" id="KW-0288">FMN</keyword>
<dbReference type="GO" id="GO:0016705">
    <property type="term" value="F:oxidoreductase activity, acting on paired donors, with incorporation or reduction of molecular oxygen"/>
    <property type="evidence" value="ECO:0007669"/>
    <property type="project" value="InterPro"/>
</dbReference>
<feature type="binding site" evidence="6">
    <location>
        <position position="160"/>
    </location>
    <ligand>
        <name>FMN</name>
        <dbReference type="ChEBI" id="CHEBI:58210"/>
    </ligand>
</feature>
<dbReference type="Gene3D" id="3.20.20.30">
    <property type="entry name" value="Luciferase-like domain"/>
    <property type="match status" value="1"/>
</dbReference>
<dbReference type="InterPro" id="IPR011251">
    <property type="entry name" value="Luciferase-like_dom"/>
</dbReference>
<dbReference type="PANTHER" id="PTHR30011">
    <property type="entry name" value="ALKANESULFONATE MONOOXYGENASE-RELATED"/>
    <property type="match status" value="1"/>
</dbReference>
<accession>A0A7Y9DJT4</accession>
<dbReference type="InterPro" id="IPR036661">
    <property type="entry name" value="Luciferase-like_sf"/>
</dbReference>
<dbReference type="PIRSF" id="PIRSF000337">
    <property type="entry name" value="NTA_MOA"/>
    <property type="match status" value="1"/>
</dbReference>
<dbReference type="AlphaFoldDB" id="A0A7Y9DJT4"/>
<gene>
    <name evidence="9" type="ORF">BJ968_001168</name>
</gene>
<sequence>MEDALPGPKPLLLNLFEMNCVSHITHGLWRLPGNHRHEFNDIGYWTTLARLAEDAQFDAVFLADVIGAYDVYRDGPQTALREGLQVPSNDPMLVVPAMAAVTDHLGFAVTFSTSYEPPFPFARRMSTLDHLTKGRVGWNVVTSYLPSAARNFGLPGEIAHDERYRIADEFMEVVYALWEGSWDAGAVVADRERGVFTEPDRVRAIDHDGTYFRVAGPHLSSPSPQRTPLVVQATASADGIEFAGRHAELVFTGGPDHAAVARTIAAVREAAARHGRDPRSVKFVVQATVITGHTESDVTAKLAAHARYDSLEGRFAHASLPFDPLAHPADRTVGEALALEGRADHPGAAGLPRQRTVGEFAAAIARRERTFSAVGTPDAVVAQIEHWLDDVGIDGINLTQHHSYGTLLDFAELIGPRLRARGRRPEGYVPGQTLRERFGGAGPLLPGEHTGARFRRAAVPTP</sequence>
<dbReference type="RefSeq" id="WP_218884838.1">
    <property type="nucleotide sequence ID" value="NZ_JACCBB010000001.1"/>
</dbReference>
<evidence type="ECO:0000256" key="6">
    <source>
        <dbReference type="PIRSR" id="PIRSR000337-1"/>
    </source>
</evidence>
<feature type="binding site" evidence="6">
    <location>
        <position position="236"/>
    </location>
    <ligand>
        <name>FMN</name>
        <dbReference type="ChEBI" id="CHEBI:58210"/>
    </ligand>
</feature>
<evidence type="ECO:0000256" key="1">
    <source>
        <dbReference type="ARBA" id="ARBA00022630"/>
    </source>
</evidence>
<feature type="binding site" evidence="6">
    <location>
        <position position="110"/>
    </location>
    <ligand>
        <name>FMN</name>
        <dbReference type="ChEBI" id="CHEBI:58210"/>
    </ligand>
</feature>
<dbReference type="Proteomes" id="UP000521922">
    <property type="component" value="Unassembled WGS sequence"/>
</dbReference>
<dbReference type="EMBL" id="JACCBB010000001">
    <property type="protein sequence ID" value="NYD21628.1"/>
    <property type="molecule type" value="Genomic_DNA"/>
</dbReference>
<evidence type="ECO:0000259" key="8">
    <source>
        <dbReference type="Pfam" id="PF00296"/>
    </source>
</evidence>
<evidence type="ECO:0000256" key="4">
    <source>
        <dbReference type="ARBA" id="ARBA00023033"/>
    </source>
</evidence>
<dbReference type="NCBIfam" id="TIGR03860">
    <property type="entry name" value="FMN_nitrolo"/>
    <property type="match status" value="1"/>
</dbReference>